<reference evidence="8" key="1">
    <citation type="journal article" date="2019" name="Int. J. Syst. Evol. Microbiol.">
        <title>The Global Catalogue of Microorganisms (GCM) 10K type strain sequencing project: providing services to taxonomists for standard genome sequencing and annotation.</title>
        <authorList>
            <consortium name="The Broad Institute Genomics Platform"/>
            <consortium name="The Broad Institute Genome Sequencing Center for Infectious Disease"/>
            <person name="Wu L."/>
            <person name="Ma J."/>
        </authorList>
    </citation>
    <scope>NUCLEOTIDE SEQUENCE [LARGE SCALE GENOMIC DNA]</scope>
    <source>
        <strain evidence="8">CCUG 53270</strain>
    </source>
</reference>
<sequence>MKHALRVGLCLLLSLNLMPISFFTGPSEALAAVQAVPPLEQPKALQAIPGNNQVALSWDAVTDAAAYQIKRSTVNGGPYDIIQSNYTATSFTDLTVKNGLVYFYVVTATNGSAESMISNQVKASPYAPIAGAPEPPGDFAATAYNGSVELSWSKVTGAVGYSLKRSSTSGGPYTTIAANLTSPTFKDKVIEGDASSIRNGETYYYIVTASNDKGESQPAKEIAVSPAKVISVAQDGSGDFTNVKDAIASIDPKNTKRTVVFIKKGTYTENVVITPPYVSLVGEGTGQSKITSNKSNATNPNQAISAATVIVQGDHFSATNLTIENSAKPSDGQAVALAVQADQAVLENVQLLGYQDTLYAGIRAESPRIGRQYYRNSTIVGRTDFIYGPASAAVFDHVDAVSINKSDSGGVLTAAATKNETDPGLVFINSRLLKDSSTQGKHFLGRPWQDKPIVRFINTYMDDHIDPAGWTTMQVDPYSFTEYNSSGPGASPATRVMGTQMSAQEASELTIPRMFDGWDPTQSVIIPGMFPDLKAFAAPAMPDGQNGAYTKPVLIYLEQNGELPEEGRVQYRVNEGEWKAYAAEFEVGGQGDNVIQYRYFDKAGNASAVQSIRVTVDPNAVARVPAFPGAEGAAMYAKGGRGGQVYEVTTLEDYDTKAGEAPIPGSLRDAVSAGNRTVVFRVSGTIHLKRELDITVGNITIAGQTAPGDGIAVSGYMVKFGNNNVGTDQIIRYIRFRNGINVLSDTADITGNNIIIDHCSFSWSSDETFSVKNRKNFTVQWSIISDSLNLSIHGKGAHGYGGIWGGTNATYHHNLLASHNSRNPRFDRQTDPDNYPTKIDYRNNVVYNWGNNSAYGGEQAVGINMINNYYKPGPSTFDGVKSRIVAPSGEANSGTWYIDGNVVEGAPDVSANNWVTNSQGQWKAINPQGPIVRKYKPILIPDATDPIGGPVTTDTAEAAYEKVLESAGASLPKRDSLDARIVDDVRNGTGRIINTIQSDGGLPELLPAAPPLDSDHDGIPDDWEVAHGLNPANGSDGAGLDANGYTYLENYINSLVVPVTPNPIVQTTGIRMHQAFKEGDIITLGAEASAESGVAQVIFYSGSQEIGRVQNAPFTLEWKQAPKGEHYIYSKAIDNTGRMTLSSVIIIYVNGAGEITPWVSSDIGSVTIEGSASQVGNDFSVKGAGVIGGSTDSFHYTYQPVEGNFEMIAYVDFDSEIDDLTKSGLMVRASLADNAPAAAIFLTPDTDENAPTGRKALFMNRLAAGAKYSSKAAASSSLKAPFWLKLVRTDNTITGYVSTDRVNWGIVNSAVLELEDQAYIGMAVDAPKSTSNSDYLAAAKFNDVQLHRSAKFLLHNPSTAAVEIPSYTVEGTMVDGANLDISLNGTTVIQSVYHEAGSLFSHDLQLTEGLNTITISVHSEASGDVINSKTISVTYNKSAIVFQPTSTVPAVVHVPAYELSVTANRGAAAVVSLNGSVLMENVTITPGIPLHIPLTLQEGANDIVITGKDEYGNTGTSTFRMTYNPNWGSGMFTIQKTELHDLGGNLIYSLNGVRDVMVKATLASNSKVSQNGVVVIALFDSQDRMTRYALTEQTISGGATTQASALLRLPENVSEGYKLKVFVWDQTSSRNVISNVVSIP</sequence>
<evidence type="ECO:0000313" key="7">
    <source>
        <dbReference type="EMBL" id="MFD1223105.1"/>
    </source>
</evidence>
<comment type="caution">
    <text evidence="7">The sequence shown here is derived from an EMBL/GenBank/DDBJ whole genome shotgun (WGS) entry which is preliminary data.</text>
</comment>
<evidence type="ECO:0000256" key="5">
    <source>
        <dbReference type="SAM" id="SignalP"/>
    </source>
</evidence>
<evidence type="ECO:0000256" key="1">
    <source>
        <dbReference type="ARBA" id="ARBA00022723"/>
    </source>
</evidence>
<dbReference type="Gene3D" id="2.160.20.10">
    <property type="entry name" value="Single-stranded right-handed beta-helix, Pectin lyase-like"/>
    <property type="match status" value="2"/>
</dbReference>
<dbReference type="Proteomes" id="UP001597180">
    <property type="component" value="Unassembled WGS sequence"/>
</dbReference>
<dbReference type="Gene3D" id="2.60.40.10">
    <property type="entry name" value="Immunoglobulins"/>
    <property type="match status" value="4"/>
</dbReference>
<dbReference type="InterPro" id="IPR036116">
    <property type="entry name" value="FN3_sf"/>
</dbReference>
<dbReference type="Pfam" id="PF01095">
    <property type="entry name" value="Pectinesterase"/>
    <property type="match status" value="1"/>
</dbReference>
<evidence type="ECO:0000256" key="4">
    <source>
        <dbReference type="ARBA" id="ARBA00023180"/>
    </source>
</evidence>
<feature type="signal peptide" evidence="5">
    <location>
        <begin position="1"/>
        <end position="31"/>
    </location>
</feature>
<dbReference type="RefSeq" id="WP_345589140.1">
    <property type="nucleotide sequence ID" value="NZ_BAABJG010000015.1"/>
</dbReference>
<feature type="domain" description="Fibronectin type-III" evidence="6">
    <location>
        <begin position="133"/>
        <end position="216"/>
    </location>
</feature>
<dbReference type="InterPro" id="IPR058094">
    <property type="entry name" value="Ig-like_OmpL47-like"/>
</dbReference>
<feature type="chain" id="PRO_5045497503" evidence="5">
    <location>
        <begin position="32"/>
        <end position="1640"/>
    </location>
</feature>
<dbReference type="InterPro" id="IPR011050">
    <property type="entry name" value="Pectin_lyase_fold/virulence"/>
</dbReference>
<dbReference type="SMART" id="SM00060">
    <property type="entry name" value="FN3"/>
    <property type="match status" value="2"/>
</dbReference>
<keyword evidence="8" id="KW-1185">Reference proteome</keyword>
<dbReference type="InterPro" id="IPR003961">
    <property type="entry name" value="FN3_dom"/>
</dbReference>
<proteinExistence type="predicted"/>
<name>A0ABW3UU04_9BACL</name>
<keyword evidence="5" id="KW-0732">Signal</keyword>
<protein>
    <submittedName>
        <fullName evidence="7">Pectinesterase family protein</fullName>
    </submittedName>
</protein>
<dbReference type="CDD" id="cd00063">
    <property type="entry name" value="FN3"/>
    <property type="match status" value="1"/>
</dbReference>
<feature type="domain" description="Fibronectin type-III" evidence="6">
    <location>
        <begin position="39"/>
        <end position="115"/>
    </location>
</feature>
<evidence type="ECO:0000313" key="8">
    <source>
        <dbReference type="Proteomes" id="UP001597180"/>
    </source>
</evidence>
<dbReference type="Gene3D" id="2.60.120.200">
    <property type="match status" value="1"/>
</dbReference>
<accession>A0ABW3UU04</accession>
<dbReference type="EMBL" id="JBHTLU010000031">
    <property type="protein sequence ID" value="MFD1223105.1"/>
    <property type="molecule type" value="Genomic_DNA"/>
</dbReference>
<dbReference type="InterPro" id="IPR013783">
    <property type="entry name" value="Ig-like_fold"/>
</dbReference>
<dbReference type="NCBIfam" id="NF047446">
    <property type="entry name" value="barrel_OmpL47"/>
    <property type="match status" value="1"/>
</dbReference>
<dbReference type="SUPFAM" id="SSF49265">
    <property type="entry name" value="Fibronectin type III"/>
    <property type="match status" value="1"/>
</dbReference>
<dbReference type="InterPro" id="IPR000070">
    <property type="entry name" value="Pectinesterase_cat"/>
</dbReference>
<dbReference type="InterPro" id="IPR052063">
    <property type="entry name" value="Polysaccharide_Lyase_1"/>
</dbReference>
<evidence type="ECO:0000256" key="2">
    <source>
        <dbReference type="ARBA" id="ARBA00022801"/>
    </source>
</evidence>
<keyword evidence="4" id="KW-0325">Glycoprotein</keyword>
<keyword evidence="1" id="KW-0479">Metal-binding</keyword>
<keyword evidence="3" id="KW-0063">Aspartyl esterase</keyword>
<dbReference type="InterPro" id="IPR012334">
    <property type="entry name" value="Pectin_lyas_fold"/>
</dbReference>
<keyword evidence="2" id="KW-0378">Hydrolase</keyword>
<gene>
    <name evidence="7" type="ORF">ACFQ4B_23575</name>
</gene>
<evidence type="ECO:0000259" key="6">
    <source>
        <dbReference type="SMART" id="SM00060"/>
    </source>
</evidence>
<dbReference type="PANTHER" id="PTHR42970">
    <property type="entry name" value="PECTATE LYASE C-RELATED"/>
    <property type="match status" value="1"/>
</dbReference>
<organism evidence="7 8">
    <name type="scientific">Paenibacillus vulneris</name>
    <dbReference type="NCBI Taxonomy" id="1133364"/>
    <lineage>
        <taxon>Bacteria</taxon>
        <taxon>Bacillati</taxon>
        <taxon>Bacillota</taxon>
        <taxon>Bacilli</taxon>
        <taxon>Bacillales</taxon>
        <taxon>Paenibacillaceae</taxon>
        <taxon>Paenibacillus</taxon>
    </lineage>
</organism>
<evidence type="ECO:0000256" key="3">
    <source>
        <dbReference type="ARBA" id="ARBA00023085"/>
    </source>
</evidence>
<dbReference type="SUPFAM" id="SSF51126">
    <property type="entry name" value="Pectin lyase-like"/>
    <property type="match status" value="2"/>
</dbReference>
<dbReference type="PANTHER" id="PTHR42970:SF1">
    <property type="entry name" value="PECTATE LYASE C-RELATED"/>
    <property type="match status" value="1"/>
</dbReference>
<dbReference type="Pfam" id="PF17957">
    <property type="entry name" value="Big_7"/>
    <property type="match status" value="1"/>
</dbReference>